<gene>
    <name evidence="9" type="ORF">UFOPK3516_01085</name>
</gene>
<evidence type="ECO:0000256" key="7">
    <source>
        <dbReference type="SAM" id="MobiDB-lite"/>
    </source>
</evidence>
<protein>
    <submittedName>
        <fullName evidence="9">Unannotated protein</fullName>
    </submittedName>
</protein>
<keyword evidence="1" id="KW-1003">Cell membrane</keyword>
<dbReference type="AlphaFoldDB" id="A0A6J7G6I8"/>
<evidence type="ECO:0000256" key="1">
    <source>
        <dbReference type="ARBA" id="ARBA00022475"/>
    </source>
</evidence>
<keyword evidence="5" id="KW-0456">Lyase</keyword>
<evidence type="ECO:0000313" key="9">
    <source>
        <dbReference type="EMBL" id="CAB4904002.1"/>
    </source>
</evidence>
<reference evidence="9" key="1">
    <citation type="submission" date="2020-05" db="EMBL/GenBank/DDBJ databases">
        <authorList>
            <person name="Chiriac C."/>
            <person name="Salcher M."/>
            <person name="Ghai R."/>
            <person name="Kavagutti S V."/>
        </authorList>
    </citation>
    <scope>NUCLEOTIDE SEQUENCE</scope>
</reference>
<evidence type="ECO:0000256" key="2">
    <source>
        <dbReference type="ARBA" id="ARBA00022692"/>
    </source>
</evidence>
<evidence type="ECO:0000256" key="6">
    <source>
        <dbReference type="ARBA" id="ARBA00023316"/>
    </source>
</evidence>
<evidence type="ECO:0000256" key="8">
    <source>
        <dbReference type="SAM" id="Phobius"/>
    </source>
</evidence>
<feature type="region of interest" description="Disordered" evidence="7">
    <location>
        <begin position="1"/>
        <end position="26"/>
    </location>
</feature>
<dbReference type="EMBL" id="CAFBMB010000088">
    <property type="protein sequence ID" value="CAB4904002.1"/>
    <property type="molecule type" value="Genomic_DNA"/>
</dbReference>
<dbReference type="Gene3D" id="3.30.160.60">
    <property type="entry name" value="Classic Zinc Finger"/>
    <property type="match status" value="1"/>
</dbReference>
<sequence length="381" mass="40609">MTNETHGGDSIAQHTPQSSVGGRRQRRGKRRGLLISLISAGVVVVLLGTGAVLYVSGALDSIIHPGPADYEGAGTGSVSFTITPGENGEQIAQSLFDEGVTASFEAFYNLLLTLDPQPIFVPGVFTLKEHMSAQAALDALLNHDNLQVDTVAIPEGTSEAGVIATIAEATGLKEADIQAAANDVASFGVPAESPKLEGFLFPATYTFTPGTSAHDILQAMVDRCMQSLDDAGVAPADRFKIITMASLIQKEAGIAPDFPKVSRVFWNRLDENYWPTGLLESDATVAYGAGIKRVETTVAERANADNPYNTYVHPGPLFAPISNPGDVAIDAALHPSDGPWLYFVCVNYETGETIFSTTADEHAAAVDQWGQWLRENPQYDE</sequence>
<dbReference type="GO" id="GO:0016829">
    <property type="term" value="F:lyase activity"/>
    <property type="evidence" value="ECO:0007669"/>
    <property type="project" value="UniProtKB-KW"/>
</dbReference>
<evidence type="ECO:0000256" key="4">
    <source>
        <dbReference type="ARBA" id="ARBA00023136"/>
    </source>
</evidence>
<feature type="transmembrane region" description="Helical" evidence="8">
    <location>
        <begin position="33"/>
        <end position="55"/>
    </location>
</feature>
<evidence type="ECO:0000256" key="3">
    <source>
        <dbReference type="ARBA" id="ARBA00022989"/>
    </source>
</evidence>
<dbReference type="PANTHER" id="PTHR30518:SF2">
    <property type="entry name" value="ENDOLYTIC MUREIN TRANSGLYCOSYLASE"/>
    <property type="match status" value="1"/>
</dbReference>
<organism evidence="9">
    <name type="scientific">freshwater metagenome</name>
    <dbReference type="NCBI Taxonomy" id="449393"/>
    <lineage>
        <taxon>unclassified sequences</taxon>
        <taxon>metagenomes</taxon>
        <taxon>ecological metagenomes</taxon>
    </lineage>
</organism>
<evidence type="ECO:0000256" key="5">
    <source>
        <dbReference type="ARBA" id="ARBA00023239"/>
    </source>
</evidence>
<dbReference type="HAMAP" id="MF_02065">
    <property type="entry name" value="MltG"/>
    <property type="match status" value="1"/>
</dbReference>
<proteinExistence type="inferred from homology"/>
<accession>A0A6J7G6I8</accession>
<dbReference type="GO" id="GO:0071555">
    <property type="term" value="P:cell wall organization"/>
    <property type="evidence" value="ECO:0007669"/>
    <property type="project" value="UniProtKB-KW"/>
</dbReference>
<dbReference type="PANTHER" id="PTHR30518">
    <property type="entry name" value="ENDOLYTIC MUREIN TRANSGLYCOSYLASE"/>
    <property type="match status" value="1"/>
</dbReference>
<keyword evidence="6" id="KW-0961">Cell wall biogenesis/degradation</keyword>
<dbReference type="NCBIfam" id="TIGR00247">
    <property type="entry name" value="endolytic transglycosylase MltG"/>
    <property type="match status" value="1"/>
</dbReference>
<keyword evidence="2 8" id="KW-0812">Transmembrane</keyword>
<name>A0A6J7G6I8_9ZZZZ</name>
<dbReference type="Gene3D" id="3.30.1490.480">
    <property type="entry name" value="Endolytic murein transglycosylase"/>
    <property type="match status" value="1"/>
</dbReference>
<dbReference type="InterPro" id="IPR003770">
    <property type="entry name" value="MLTG-like"/>
</dbReference>
<keyword evidence="4 8" id="KW-0472">Membrane</keyword>
<dbReference type="Pfam" id="PF02618">
    <property type="entry name" value="YceG"/>
    <property type="match status" value="1"/>
</dbReference>
<keyword evidence="3 8" id="KW-1133">Transmembrane helix</keyword>